<dbReference type="CDD" id="cd12291">
    <property type="entry name" value="RRM1_La"/>
    <property type="match status" value="1"/>
</dbReference>
<dbReference type="Gene3D" id="1.10.10.10">
    <property type="entry name" value="Winged helix-like DNA-binding domain superfamily/Winged helix DNA-binding domain"/>
    <property type="match status" value="1"/>
</dbReference>
<dbReference type="InterPro" id="IPR035979">
    <property type="entry name" value="RBD_domain_sf"/>
</dbReference>
<feature type="region of interest" description="Disordered" evidence="5">
    <location>
        <begin position="202"/>
        <end position="298"/>
    </location>
</feature>
<dbReference type="PANTHER" id="PTHR22792:SF166">
    <property type="entry name" value="LUPUS LA PROTEIN HOMOLOG"/>
    <property type="match status" value="1"/>
</dbReference>
<reference evidence="9" key="1">
    <citation type="submission" date="2016-01" db="EMBL/GenBank/DDBJ databases">
        <title>Reference transcriptome for the parasite Schistocephalus solidus: insights into the molecular evolution of parasitism.</title>
        <authorList>
            <person name="Hebert F.O."/>
            <person name="Grambauer S."/>
            <person name="Barber I."/>
            <person name="Landry C.R."/>
            <person name="Aubin-Horth N."/>
        </authorList>
    </citation>
    <scope>NUCLEOTIDE SEQUENCE</scope>
</reference>
<dbReference type="GO" id="GO:0005634">
    <property type="term" value="C:nucleus"/>
    <property type="evidence" value="ECO:0007669"/>
    <property type="project" value="UniProtKB-SubCell"/>
</dbReference>
<dbReference type="GO" id="GO:1990904">
    <property type="term" value="C:ribonucleoprotein complex"/>
    <property type="evidence" value="ECO:0007669"/>
    <property type="project" value="UniProtKB-UniRule"/>
</dbReference>
<dbReference type="InterPro" id="IPR014886">
    <property type="entry name" value="La_xRRM"/>
</dbReference>
<accession>A0A0X3P978</accession>
<dbReference type="InterPro" id="IPR012677">
    <property type="entry name" value="Nucleotide-bd_a/b_plait_sf"/>
</dbReference>
<dbReference type="SUPFAM" id="SSF46785">
    <property type="entry name" value="Winged helix' DNA-binding domain"/>
    <property type="match status" value="1"/>
</dbReference>
<dbReference type="SUPFAM" id="SSF54928">
    <property type="entry name" value="RNA-binding domain, RBD"/>
    <property type="match status" value="1"/>
</dbReference>
<proteinExistence type="predicted"/>
<dbReference type="GO" id="GO:0045727">
    <property type="term" value="P:positive regulation of translation"/>
    <property type="evidence" value="ECO:0007669"/>
    <property type="project" value="TreeGrafter"/>
</dbReference>
<dbReference type="Pfam" id="PF05383">
    <property type="entry name" value="La"/>
    <property type="match status" value="1"/>
</dbReference>
<protein>
    <submittedName>
        <fullName evidence="9">Lupus La protein homolog</fullName>
    </submittedName>
</protein>
<dbReference type="InterPro" id="IPR045180">
    <property type="entry name" value="La_dom_prot"/>
</dbReference>
<dbReference type="Gene3D" id="3.30.70.330">
    <property type="match status" value="2"/>
</dbReference>
<dbReference type="GO" id="GO:0005829">
    <property type="term" value="C:cytosol"/>
    <property type="evidence" value="ECO:0007669"/>
    <property type="project" value="TreeGrafter"/>
</dbReference>
<dbReference type="Pfam" id="PF00076">
    <property type="entry name" value="RRM_1"/>
    <property type="match status" value="1"/>
</dbReference>
<dbReference type="PROSITE" id="PS50961">
    <property type="entry name" value="HTH_LA"/>
    <property type="match status" value="1"/>
</dbReference>
<dbReference type="SMART" id="SM00360">
    <property type="entry name" value="RRM"/>
    <property type="match status" value="1"/>
</dbReference>
<dbReference type="InterPro" id="IPR000504">
    <property type="entry name" value="RRM_dom"/>
</dbReference>
<dbReference type="InterPro" id="IPR036388">
    <property type="entry name" value="WH-like_DNA-bd_sf"/>
</dbReference>
<dbReference type="GO" id="GO:0010494">
    <property type="term" value="C:cytoplasmic stress granule"/>
    <property type="evidence" value="ECO:0007669"/>
    <property type="project" value="TreeGrafter"/>
</dbReference>
<comment type="subcellular location">
    <subcellularLocation>
        <location evidence="1">Nucleus</location>
    </subcellularLocation>
</comment>
<sequence length="404" mass="45126">VTEIVLDKSEIEHALLPTMSDSELTAKILRQVEYYFGDINLSKDNFLKNTLQEKGGWLPFDVLLKFKRLSSLTTDIDIIKKALSDSTLVEVGPEGIRRAPSNPAPTTLNDALELHADKAVYAKGFPLDATLDEIMSWVEEVAGPTHDVFCRRFPNKKFKGSIFATFKTNEDAKKFLESTESAEYKGNSLIRKWYKTYMEEKSEERKLRDEEKAKKNAASQDRRNAEVASRMTPGALIELEGLPASTTAKAALKKPDSAGDEPVSDEKDNTAPTEEPIEDKSETTNGTNSGDGQQTVSSLKEWLNSKLENTVPIAWIDVNSEERKAVVRFKEPNTAANALEKLTKAFEDGKITYKDCHLTGRVISGDEEKEFWTTLIDTLNARKRKAGGRGKQGGGFRGKRRRVN</sequence>
<feature type="compositionally biased region" description="Polar residues" evidence="5">
    <location>
        <begin position="283"/>
        <end position="298"/>
    </location>
</feature>
<name>A0A0X3P978_SCHSO</name>
<dbReference type="InterPro" id="IPR006630">
    <property type="entry name" value="La_HTH"/>
</dbReference>
<evidence type="ECO:0000256" key="1">
    <source>
        <dbReference type="ARBA" id="ARBA00004123"/>
    </source>
</evidence>
<feature type="domain" description="HTH La-type RNA-binding" evidence="7">
    <location>
        <begin position="18"/>
        <end position="108"/>
    </location>
</feature>
<dbReference type="InterPro" id="IPR002344">
    <property type="entry name" value="Lupus_La"/>
</dbReference>
<evidence type="ECO:0000259" key="6">
    <source>
        <dbReference type="PROSITE" id="PS50102"/>
    </source>
</evidence>
<evidence type="ECO:0000256" key="2">
    <source>
        <dbReference type="ARBA" id="ARBA00022884"/>
    </source>
</evidence>
<evidence type="ECO:0000256" key="3">
    <source>
        <dbReference type="ARBA" id="ARBA00023242"/>
    </source>
</evidence>
<feature type="region of interest" description="Disordered" evidence="5">
    <location>
        <begin position="383"/>
        <end position="404"/>
    </location>
</feature>
<dbReference type="PROSITE" id="PS50102">
    <property type="entry name" value="RRM"/>
    <property type="match status" value="1"/>
</dbReference>
<dbReference type="InterPro" id="IPR036390">
    <property type="entry name" value="WH_DNA-bd_sf"/>
</dbReference>
<feature type="domain" description="XRRM" evidence="8">
    <location>
        <begin position="282"/>
        <end position="404"/>
    </location>
</feature>
<feature type="non-terminal residue" evidence="9">
    <location>
        <position position="1"/>
    </location>
</feature>
<keyword evidence="2 4" id="KW-0694">RNA-binding</keyword>
<dbReference type="Pfam" id="PF08777">
    <property type="entry name" value="RRM_3"/>
    <property type="match status" value="1"/>
</dbReference>
<feature type="compositionally biased region" description="Basic and acidic residues" evidence="5">
    <location>
        <begin position="202"/>
        <end position="225"/>
    </location>
</feature>
<dbReference type="PRINTS" id="PR00302">
    <property type="entry name" value="LUPUSLA"/>
</dbReference>
<evidence type="ECO:0000256" key="4">
    <source>
        <dbReference type="PROSITE-ProRule" id="PRU00332"/>
    </source>
</evidence>
<evidence type="ECO:0000256" key="5">
    <source>
        <dbReference type="SAM" id="MobiDB-lite"/>
    </source>
</evidence>
<feature type="domain" description="RRM" evidence="6">
    <location>
        <begin position="118"/>
        <end position="196"/>
    </location>
</feature>
<organism evidence="9">
    <name type="scientific">Schistocephalus solidus</name>
    <name type="common">Tapeworm</name>
    <dbReference type="NCBI Taxonomy" id="70667"/>
    <lineage>
        <taxon>Eukaryota</taxon>
        <taxon>Metazoa</taxon>
        <taxon>Spiralia</taxon>
        <taxon>Lophotrochozoa</taxon>
        <taxon>Platyhelminthes</taxon>
        <taxon>Cestoda</taxon>
        <taxon>Eucestoda</taxon>
        <taxon>Diphyllobothriidea</taxon>
        <taxon>Diphyllobothriidae</taxon>
        <taxon>Schistocephalus</taxon>
    </lineage>
</organism>
<dbReference type="AlphaFoldDB" id="A0A0X3P978"/>
<keyword evidence="3" id="KW-0539">Nucleus</keyword>
<gene>
    <name evidence="9" type="primary">LA</name>
    <name evidence="9" type="ORF">TR129632</name>
</gene>
<dbReference type="GO" id="GO:0006396">
    <property type="term" value="P:RNA processing"/>
    <property type="evidence" value="ECO:0007669"/>
    <property type="project" value="InterPro"/>
</dbReference>
<dbReference type="SMART" id="SM00715">
    <property type="entry name" value="LA"/>
    <property type="match status" value="1"/>
</dbReference>
<dbReference type="EMBL" id="GEEE01014761">
    <property type="protein sequence ID" value="JAP48464.1"/>
    <property type="molecule type" value="Transcribed_RNA"/>
</dbReference>
<dbReference type="GO" id="GO:0003723">
    <property type="term" value="F:RNA binding"/>
    <property type="evidence" value="ECO:0007669"/>
    <property type="project" value="UniProtKB-UniRule"/>
</dbReference>
<evidence type="ECO:0000313" key="9">
    <source>
        <dbReference type="EMBL" id="JAP48464.1"/>
    </source>
</evidence>
<dbReference type="PANTHER" id="PTHR22792">
    <property type="entry name" value="LUPUS LA PROTEIN-RELATED"/>
    <property type="match status" value="1"/>
</dbReference>
<dbReference type="PROSITE" id="PS51939">
    <property type="entry name" value="XRRM"/>
    <property type="match status" value="1"/>
</dbReference>
<evidence type="ECO:0000259" key="8">
    <source>
        <dbReference type="PROSITE" id="PS51939"/>
    </source>
</evidence>
<evidence type="ECO:0000259" key="7">
    <source>
        <dbReference type="PROSITE" id="PS50961"/>
    </source>
</evidence>